<evidence type="ECO:0000313" key="3">
    <source>
        <dbReference type="Proteomes" id="UP000823612"/>
    </source>
</evidence>
<accession>A0A9D9DT99</accession>
<reference evidence="2" key="1">
    <citation type="submission" date="2020-10" db="EMBL/GenBank/DDBJ databases">
        <authorList>
            <person name="Gilroy R."/>
        </authorList>
    </citation>
    <scope>NUCLEOTIDE SEQUENCE</scope>
    <source>
        <strain evidence="2">2889</strain>
    </source>
</reference>
<dbReference type="InterPro" id="IPR003961">
    <property type="entry name" value="FN3_dom"/>
</dbReference>
<comment type="caution">
    <text evidence="2">The sequence shown here is derived from an EMBL/GenBank/DDBJ whole genome shotgun (WGS) entry which is preliminary data.</text>
</comment>
<dbReference type="InterPro" id="IPR036116">
    <property type="entry name" value="FN3_sf"/>
</dbReference>
<evidence type="ECO:0000259" key="1">
    <source>
        <dbReference type="PROSITE" id="PS50853"/>
    </source>
</evidence>
<reference evidence="2" key="2">
    <citation type="journal article" date="2021" name="PeerJ">
        <title>Extensive microbial diversity within the chicken gut microbiome revealed by metagenomics and culture.</title>
        <authorList>
            <person name="Gilroy R."/>
            <person name="Ravi A."/>
            <person name="Getino M."/>
            <person name="Pursley I."/>
            <person name="Horton D.L."/>
            <person name="Alikhan N.F."/>
            <person name="Baker D."/>
            <person name="Gharbi K."/>
            <person name="Hall N."/>
            <person name="Watson M."/>
            <person name="Adriaenssens E.M."/>
            <person name="Foster-Nyarko E."/>
            <person name="Jarju S."/>
            <person name="Secka A."/>
            <person name="Antonio M."/>
            <person name="Oren A."/>
            <person name="Chaudhuri R.R."/>
            <person name="La Ragione R."/>
            <person name="Hildebrand F."/>
            <person name="Pallen M.J."/>
        </authorList>
    </citation>
    <scope>NUCLEOTIDE SEQUENCE</scope>
    <source>
        <strain evidence="2">2889</strain>
    </source>
</reference>
<protein>
    <recommendedName>
        <fullName evidence="1">Fibronectin type-III domain-containing protein</fullName>
    </recommendedName>
</protein>
<dbReference type="SUPFAM" id="SSF49265">
    <property type="entry name" value="Fibronectin type III"/>
    <property type="match status" value="1"/>
</dbReference>
<evidence type="ECO:0000313" key="2">
    <source>
        <dbReference type="EMBL" id="MBO8433554.1"/>
    </source>
</evidence>
<sequence length="316" mass="35684">MSVLIRARANHQTFLDRYALHIIPQEEQATIQWHPDTLLLMDSVGQWTSNSLKLQGQNLLSNLRMQVSGPDKSISIHPMHLSANELNGKQVSIRIEARVDSIGKSYQLSCWHETDSHPLACIPIIVHPYTVDMPSEPPQDSGASDCQPPKNLQIINISASMVDFQWESEANRFQIRIGDLFSVVQQITTEKNYLTAYNLVPGTWYWWEVAAICGEQDSSGYAKGETFLIPGNQGNKIHDWEKSCRAMISPNPSSGRISLSLPFDCQVRIFSLQGLCLYSQKLSKGMHSLQINQKGIFLLHYGNPPEHEQTLRFIVL</sequence>
<dbReference type="AlphaFoldDB" id="A0A9D9DT99"/>
<dbReference type="InterPro" id="IPR013783">
    <property type="entry name" value="Ig-like_fold"/>
</dbReference>
<feature type="domain" description="Fibronectin type-III" evidence="1">
    <location>
        <begin position="148"/>
        <end position="232"/>
    </location>
</feature>
<proteinExistence type="predicted"/>
<name>A0A9D9DT99_9BACT</name>
<dbReference type="Gene3D" id="2.60.40.10">
    <property type="entry name" value="Immunoglobulins"/>
    <property type="match status" value="1"/>
</dbReference>
<dbReference type="PROSITE" id="PS50853">
    <property type="entry name" value="FN3"/>
    <property type="match status" value="1"/>
</dbReference>
<organism evidence="2 3">
    <name type="scientific">Candidatus Pullibacteroides excrementavium</name>
    <dbReference type="NCBI Taxonomy" id="2840905"/>
    <lineage>
        <taxon>Bacteria</taxon>
        <taxon>Pseudomonadati</taxon>
        <taxon>Bacteroidota</taxon>
        <taxon>Bacteroidia</taxon>
        <taxon>Bacteroidales</taxon>
        <taxon>Candidatus Pullibacteroides</taxon>
    </lineage>
</organism>
<gene>
    <name evidence="2" type="ORF">IAB08_09745</name>
</gene>
<dbReference type="Proteomes" id="UP000823612">
    <property type="component" value="Unassembled WGS sequence"/>
</dbReference>
<dbReference type="EMBL" id="JADIMZ010000148">
    <property type="protein sequence ID" value="MBO8433554.1"/>
    <property type="molecule type" value="Genomic_DNA"/>
</dbReference>